<feature type="region of interest" description="Disordered" evidence="1">
    <location>
        <begin position="114"/>
        <end position="201"/>
    </location>
</feature>
<accession>R0JHI9</accession>
<evidence type="ECO:0000256" key="1">
    <source>
        <dbReference type="SAM" id="MobiDB-lite"/>
    </source>
</evidence>
<dbReference type="Proteomes" id="UP000296049">
    <property type="component" value="Unassembled WGS sequence"/>
</dbReference>
<name>R0JHI9_ANAPL</name>
<organism evidence="2 3">
    <name type="scientific">Anas platyrhynchos</name>
    <name type="common">Mallard</name>
    <name type="synonym">Anas boschas</name>
    <dbReference type="NCBI Taxonomy" id="8839"/>
    <lineage>
        <taxon>Eukaryota</taxon>
        <taxon>Metazoa</taxon>
        <taxon>Chordata</taxon>
        <taxon>Craniata</taxon>
        <taxon>Vertebrata</taxon>
        <taxon>Euteleostomi</taxon>
        <taxon>Archelosauria</taxon>
        <taxon>Archosauria</taxon>
        <taxon>Dinosauria</taxon>
        <taxon>Saurischia</taxon>
        <taxon>Theropoda</taxon>
        <taxon>Coelurosauria</taxon>
        <taxon>Aves</taxon>
        <taxon>Neognathae</taxon>
        <taxon>Galloanserae</taxon>
        <taxon>Anseriformes</taxon>
        <taxon>Anatidae</taxon>
        <taxon>Anatinae</taxon>
        <taxon>Anas</taxon>
    </lineage>
</organism>
<feature type="region of interest" description="Disordered" evidence="1">
    <location>
        <begin position="1"/>
        <end position="21"/>
    </location>
</feature>
<proteinExistence type="predicted"/>
<feature type="compositionally biased region" description="Low complexity" evidence="1">
    <location>
        <begin position="180"/>
        <end position="191"/>
    </location>
</feature>
<gene>
    <name evidence="2" type="ORF">Anapl_16234</name>
</gene>
<evidence type="ECO:0000313" key="3">
    <source>
        <dbReference type="Proteomes" id="UP000296049"/>
    </source>
</evidence>
<dbReference type="EMBL" id="KB743999">
    <property type="protein sequence ID" value="EOA96421.1"/>
    <property type="molecule type" value="Genomic_DNA"/>
</dbReference>
<protein>
    <submittedName>
        <fullName evidence="2">Uncharacterized protein</fullName>
    </submittedName>
</protein>
<dbReference type="AlphaFoldDB" id="R0JHI9"/>
<keyword evidence="3" id="KW-1185">Reference proteome</keyword>
<feature type="compositionally biased region" description="Basic and acidic residues" evidence="1">
    <location>
        <begin position="1"/>
        <end position="14"/>
    </location>
</feature>
<sequence length="465" mass="51294">MRAGRAEQREDSLKTLRGTAEPTGRLLRLKCERGKHKMDVEDARAELGGTAGCRAASNAPLLQRGKAPGTSVRTEKPNVTWDTELKLKSPRFCLKSRVLCAPVTRNDKVIANISQASQRSRSNKEHEKQLCKQSLSPGSAAQARLCPSAPAGDLRRSPLGQQRSALRQKWFRGSADGPEQLQPQAAAFSSSPLPPAALNPSIHHNRQLLGSDLTSLQPQDALPKQALFLKSACPPRQHLPQEMAAQKLLVQILHPKPTPGHTRMPPNLQADCLLKLYNVTLGDCFLLRATARAQLLQHKPVTPSNCELAFCVSGHVRLSSVLKAEFQVWNRVVFLFPHVQTIGSDHNKCRGLITAATGWKRRNVIIFVTPRADSWRLKEINPTSTSLVSKPPKKVNPGREILFLQEVSDFLLNFASIAEVPNQTQSFSIVSARCTAEQFLPYQLFSWPCIPIPHQPHPSCSAATD</sequence>
<reference evidence="3" key="1">
    <citation type="journal article" date="2013" name="Nat. Genet.">
        <title>The duck genome and transcriptome provide insight into an avian influenza virus reservoir species.</title>
        <authorList>
            <person name="Huang Y."/>
            <person name="Li Y."/>
            <person name="Burt D.W."/>
            <person name="Chen H."/>
            <person name="Zhang Y."/>
            <person name="Qian W."/>
            <person name="Kim H."/>
            <person name="Gan S."/>
            <person name="Zhao Y."/>
            <person name="Li J."/>
            <person name="Yi K."/>
            <person name="Feng H."/>
            <person name="Zhu P."/>
            <person name="Li B."/>
            <person name="Liu Q."/>
            <person name="Fairley S."/>
            <person name="Magor K.E."/>
            <person name="Du Z."/>
            <person name="Hu X."/>
            <person name="Goodman L."/>
            <person name="Tafer H."/>
            <person name="Vignal A."/>
            <person name="Lee T."/>
            <person name="Kim K.W."/>
            <person name="Sheng Z."/>
            <person name="An Y."/>
            <person name="Searle S."/>
            <person name="Herrero J."/>
            <person name="Groenen M.A."/>
            <person name="Crooijmans R.P."/>
            <person name="Faraut T."/>
            <person name="Cai Q."/>
            <person name="Webster R.G."/>
            <person name="Aldridge J.R."/>
            <person name="Warren W.C."/>
            <person name="Bartschat S."/>
            <person name="Kehr S."/>
            <person name="Marz M."/>
            <person name="Stadler P.F."/>
            <person name="Smith J."/>
            <person name="Kraus R.H."/>
            <person name="Zhao Y."/>
            <person name="Ren L."/>
            <person name="Fei J."/>
            <person name="Morisson M."/>
            <person name="Kaiser P."/>
            <person name="Griffin D.K."/>
            <person name="Rao M."/>
            <person name="Pitel F."/>
            <person name="Wang J."/>
            <person name="Li N."/>
        </authorList>
    </citation>
    <scope>NUCLEOTIDE SEQUENCE [LARGE SCALE GENOMIC DNA]</scope>
</reference>
<evidence type="ECO:0000313" key="2">
    <source>
        <dbReference type="EMBL" id="EOA96421.1"/>
    </source>
</evidence>